<evidence type="ECO:0000313" key="2">
    <source>
        <dbReference type="Proteomes" id="UP001597399"/>
    </source>
</evidence>
<name>A0ABW5S326_9BACL</name>
<evidence type="ECO:0000313" key="1">
    <source>
        <dbReference type="EMBL" id="MFD2693449.1"/>
    </source>
</evidence>
<proteinExistence type="predicted"/>
<reference evidence="2" key="1">
    <citation type="journal article" date="2019" name="Int. J. Syst. Evol. Microbiol.">
        <title>The Global Catalogue of Microorganisms (GCM) 10K type strain sequencing project: providing services to taxonomists for standard genome sequencing and annotation.</title>
        <authorList>
            <consortium name="The Broad Institute Genomics Platform"/>
            <consortium name="The Broad Institute Genome Sequencing Center for Infectious Disease"/>
            <person name="Wu L."/>
            <person name="Ma J."/>
        </authorList>
    </citation>
    <scope>NUCLEOTIDE SEQUENCE [LARGE SCALE GENOMIC DNA]</scope>
    <source>
        <strain evidence="2">TISTR 2466</strain>
    </source>
</reference>
<sequence>MMRDSELLYYGTGQKYLDIFSLHYRWFSAEWTVEEEKLVILNYAFADDEKTAREKVGGGGESVRRDDAHLKEIYASIRNRQSDEDWNKRSKIHTFRVWESPWKKMKPGWYIVRSRKHFPFYISAVHVRLLSTWLVHTAVCENQKEVVAFIHRVNQTHHIKLVDSL</sequence>
<dbReference type="EMBL" id="JBHUMQ010000017">
    <property type="protein sequence ID" value="MFD2693449.1"/>
    <property type="molecule type" value="Genomic_DNA"/>
</dbReference>
<organism evidence="1 2">
    <name type="scientific">Sporolactobacillus shoreicorticis</name>
    <dbReference type="NCBI Taxonomy" id="1923877"/>
    <lineage>
        <taxon>Bacteria</taxon>
        <taxon>Bacillati</taxon>
        <taxon>Bacillota</taxon>
        <taxon>Bacilli</taxon>
        <taxon>Bacillales</taxon>
        <taxon>Sporolactobacillaceae</taxon>
        <taxon>Sporolactobacillus</taxon>
    </lineage>
</organism>
<keyword evidence="2" id="KW-1185">Reference proteome</keyword>
<dbReference type="Proteomes" id="UP001597399">
    <property type="component" value="Unassembled WGS sequence"/>
</dbReference>
<comment type="caution">
    <text evidence="1">The sequence shown here is derived from an EMBL/GenBank/DDBJ whole genome shotgun (WGS) entry which is preliminary data.</text>
</comment>
<accession>A0ABW5S326</accession>
<protein>
    <submittedName>
        <fullName evidence="1">Uncharacterized protein</fullName>
    </submittedName>
</protein>
<gene>
    <name evidence="1" type="ORF">ACFSUE_07395</name>
</gene>
<dbReference type="RefSeq" id="WP_253060239.1">
    <property type="nucleotide sequence ID" value="NZ_JAMXWM010000005.1"/>
</dbReference>